<evidence type="ECO:0000256" key="5">
    <source>
        <dbReference type="SAM" id="Phobius"/>
    </source>
</evidence>
<sequence>MAPTPTPTIFTWTDVLCINLQGTGASLFTNAKGKASMAKVGKVLVLTGLVAQIATFAFFVYVAMSWHRRVVGDANGRKKRAVKTEGFAWVKYMRLLYVVSMIITFRNLFHVTKYAMSEDGYLNAKEWPTYAFDALLMVVVLALCAFWYVGNLDVPFEQNGDSLEMMYMRSTIWTPILEMREMKN</sequence>
<keyword evidence="7" id="KW-1185">Reference proteome</keyword>
<evidence type="ECO:0000256" key="4">
    <source>
        <dbReference type="ARBA" id="ARBA00023136"/>
    </source>
</evidence>
<evidence type="ECO:0000256" key="1">
    <source>
        <dbReference type="ARBA" id="ARBA00004141"/>
    </source>
</evidence>
<evidence type="ECO:0000313" key="6">
    <source>
        <dbReference type="EMBL" id="KAF2641388.1"/>
    </source>
</evidence>
<evidence type="ECO:0000313" key="7">
    <source>
        <dbReference type="Proteomes" id="UP000799753"/>
    </source>
</evidence>
<organism evidence="6 7">
    <name type="scientific">Massarina eburnea CBS 473.64</name>
    <dbReference type="NCBI Taxonomy" id="1395130"/>
    <lineage>
        <taxon>Eukaryota</taxon>
        <taxon>Fungi</taxon>
        <taxon>Dikarya</taxon>
        <taxon>Ascomycota</taxon>
        <taxon>Pezizomycotina</taxon>
        <taxon>Dothideomycetes</taxon>
        <taxon>Pleosporomycetidae</taxon>
        <taxon>Pleosporales</taxon>
        <taxon>Massarineae</taxon>
        <taxon>Massarinaceae</taxon>
        <taxon>Massarina</taxon>
    </lineage>
</organism>
<keyword evidence="3 5" id="KW-1133">Transmembrane helix</keyword>
<evidence type="ECO:0000256" key="3">
    <source>
        <dbReference type="ARBA" id="ARBA00022989"/>
    </source>
</evidence>
<dbReference type="Proteomes" id="UP000799753">
    <property type="component" value="Unassembled WGS sequence"/>
</dbReference>
<keyword evidence="4 5" id="KW-0472">Membrane</keyword>
<name>A0A6A6S4P7_9PLEO</name>
<feature type="transmembrane region" description="Helical" evidence="5">
    <location>
        <begin position="86"/>
        <end position="109"/>
    </location>
</feature>
<dbReference type="OrthoDB" id="3358017at2759"/>
<dbReference type="GO" id="GO:0016020">
    <property type="term" value="C:membrane"/>
    <property type="evidence" value="ECO:0007669"/>
    <property type="project" value="UniProtKB-SubCell"/>
</dbReference>
<feature type="transmembrane region" description="Helical" evidence="5">
    <location>
        <begin position="130"/>
        <end position="149"/>
    </location>
</feature>
<evidence type="ECO:0000256" key="2">
    <source>
        <dbReference type="ARBA" id="ARBA00022692"/>
    </source>
</evidence>
<dbReference type="PANTHER" id="PTHR31465:SF27">
    <property type="entry name" value="DOMAIN PROTEIN, PUTATIVE (AFU_ORTHOLOGUE AFUA_3G01030)-RELATED"/>
    <property type="match status" value="1"/>
</dbReference>
<dbReference type="AlphaFoldDB" id="A0A6A6S4P7"/>
<evidence type="ECO:0008006" key="8">
    <source>
        <dbReference type="Google" id="ProtNLM"/>
    </source>
</evidence>
<accession>A0A6A6S4P7</accession>
<keyword evidence="2 5" id="KW-0812">Transmembrane</keyword>
<gene>
    <name evidence="6" type="ORF">P280DRAFT_517592</name>
</gene>
<protein>
    <recommendedName>
        <fullName evidence="8">RTA1 like protein</fullName>
    </recommendedName>
</protein>
<dbReference type="PANTHER" id="PTHR31465">
    <property type="entry name" value="PROTEIN RTA1-RELATED"/>
    <property type="match status" value="1"/>
</dbReference>
<feature type="transmembrane region" description="Helical" evidence="5">
    <location>
        <begin position="43"/>
        <end position="66"/>
    </location>
</feature>
<dbReference type="InterPro" id="IPR007568">
    <property type="entry name" value="RTA1"/>
</dbReference>
<comment type="subcellular location">
    <subcellularLocation>
        <location evidence="1">Membrane</location>
        <topology evidence="1">Multi-pass membrane protein</topology>
    </subcellularLocation>
</comment>
<proteinExistence type="predicted"/>
<reference evidence="6" key="1">
    <citation type="journal article" date="2020" name="Stud. Mycol.">
        <title>101 Dothideomycetes genomes: a test case for predicting lifestyles and emergence of pathogens.</title>
        <authorList>
            <person name="Haridas S."/>
            <person name="Albert R."/>
            <person name="Binder M."/>
            <person name="Bloem J."/>
            <person name="Labutti K."/>
            <person name="Salamov A."/>
            <person name="Andreopoulos B."/>
            <person name="Baker S."/>
            <person name="Barry K."/>
            <person name="Bills G."/>
            <person name="Bluhm B."/>
            <person name="Cannon C."/>
            <person name="Castanera R."/>
            <person name="Culley D."/>
            <person name="Daum C."/>
            <person name="Ezra D."/>
            <person name="Gonzalez J."/>
            <person name="Henrissat B."/>
            <person name="Kuo A."/>
            <person name="Liang C."/>
            <person name="Lipzen A."/>
            <person name="Lutzoni F."/>
            <person name="Magnuson J."/>
            <person name="Mondo S."/>
            <person name="Nolan M."/>
            <person name="Ohm R."/>
            <person name="Pangilinan J."/>
            <person name="Park H.-J."/>
            <person name="Ramirez L."/>
            <person name="Alfaro M."/>
            <person name="Sun H."/>
            <person name="Tritt A."/>
            <person name="Yoshinaga Y."/>
            <person name="Zwiers L.-H."/>
            <person name="Turgeon B."/>
            <person name="Goodwin S."/>
            <person name="Spatafora J."/>
            <person name="Crous P."/>
            <person name="Grigoriev I."/>
        </authorList>
    </citation>
    <scope>NUCLEOTIDE SEQUENCE</scope>
    <source>
        <strain evidence="6">CBS 473.64</strain>
    </source>
</reference>
<dbReference type="Pfam" id="PF04479">
    <property type="entry name" value="RTA1"/>
    <property type="match status" value="1"/>
</dbReference>
<dbReference type="EMBL" id="MU006783">
    <property type="protein sequence ID" value="KAF2641388.1"/>
    <property type="molecule type" value="Genomic_DNA"/>
</dbReference>